<gene>
    <name evidence="3" type="ORF">THAOC_22195</name>
</gene>
<feature type="region of interest" description="Disordered" evidence="2">
    <location>
        <begin position="390"/>
        <end position="416"/>
    </location>
</feature>
<feature type="region of interest" description="Disordered" evidence="2">
    <location>
        <begin position="1"/>
        <end position="98"/>
    </location>
</feature>
<comment type="caution">
    <text evidence="3">The sequence shown here is derived from an EMBL/GenBank/DDBJ whole genome shotgun (WGS) entry which is preliminary data.</text>
</comment>
<name>K0RXQ0_THAOC</name>
<dbReference type="GO" id="GO:0006364">
    <property type="term" value="P:rRNA processing"/>
    <property type="evidence" value="ECO:0007669"/>
    <property type="project" value="TreeGrafter"/>
</dbReference>
<proteinExistence type="inferred from homology"/>
<dbReference type="OrthoDB" id="39626at2759"/>
<dbReference type="GO" id="GO:0034456">
    <property type="term" value="C:UTP-C complex"/>
    <property type="evidence" value="ECO:0007669"/>
    <property type="project" value="TreeGrafter"/>
</dbReference>
<evidence type="ECO:0000256" key="2">
    <source>
        <dbReference type="SAM" id="MobiDB-lite"/>
    </source>
</evidence>
<dbReference type="AlphaFoldDB" id="K0RXQ0"/>
<keyword evidence="1" id="KW-0694">RNA-binding</keyword>
<feature type="compositionally biased region" description="Basic and acidic residues" evidence="2">
    <location>
        <begin position="331"/>
        <end position="341"/>
    </location>
</feature>
<dbReference type="eggNOG" id="KOG2054">
    <property type="taxonomic scope" value="Eukaryota"/>
</dbReference>
<evidence type="ECO:0000313" key="4">
    <source>
        <dbReference type="Proteomes" id="UP000266841"/>
    </source>
</evidence>
<organism evidence="3 4">
    <name type="scientific">Thalassiosira oceanica</name>
    <name type="common">Marine diatom</name>
    <dbReference type="NCBI Taxonomy" id="159749"/>
    <lineage>
        <taxon>Eukaryota</taxon>
        <taxon>Sar</taxon>
        <taxon>Stramenopiles</taxon>
        <taxon>Ochrophyta</taxon>
        <taxon>Bacillariophyta</taxon>
        <taxon>Coscinodiscophyceae</taxon>
        <taxon>Thalassiosirophycidae</taxon>
        <taxon>Thalassiosirales</taxon>
        <taxon>Thalassiosiraceae</taxon>
        <taxon>Thalassiosira</taxon>
    </lineage>
</organism>
<comment type="subcellular location">
    <subcellularLocation>
        <location evidence="1">Nucleus</location>
        <location evidence="1">Nucleolus</location>
    </subcellularLocation>
</comment>
<dbReference type="Proteomes" id="UP000266841">
    <property type="component" value="Unassembled WGS sequence"/>
</dbReference>
<dbReference type="GO" id="GO:0032545">
    <property type="term" value="C:CURI complex"/>
    <property type="evidence" value="ECO:0007669"/>
    <property type="project" value="TreeGrafter"/>
</dbReference>
<evidence type="ECO:0000256" key="1">
    <source>
        <dbReference type="RuleBase" id="RU364032"/>
    </source>
</evidence>
<feature type="compositionally biased region" description="Acidic residues" evidence="2">
    <location>
        <begin position="400"/>
        <end position="410"/>
    </location>
</feature>
<comment type="similarity">
    <text evidence="1">Belongs to the NRAP family.</text>
</comment>
<reference evidence="3 4" key="1">
    <citation type="journal article" date="2012" name="Genome Biol.">
        <title>Genome and low-iron response of an oceanic diatom adapted to chronic iron limitation.</title>
        <authorList>
            <person name="Lommer M."/>
            <person name="Specht M."/>
            <person name="Roy A.S."/>
            <person name="Kraemer L."/>
            <person name="Andreson R."/>
            <person name="Gutowska M.A."/>
            <person name="Wolf J."/>
            <person name="Bergner S.V."/>
            <person name="Schilhabel M.B."/>
            <person name="Klostermeier U.C."/>
            <person name="Beiko R.G."/>
            <person name="Rosenstiel P."/>
            <person name="Hippler M."/>
            <person name="Laroche J."/>
        </authorList>
    </citation>
    <scope>NUCLEOTIDE SEQUENCE [LARGE SCALE GENOMIC DNA]</scope>
    <source>
        <strain evidence="3 4">CCMP1005</strain>
    </source>
</reference>
<feature type="compositionally biased region" description="Basic residues" evidence="2">
    <location>
        <begin position="66"/>
        <end position="83"/>
    </location>
</feature>
<keyword evidence="1" id="KW-0539">Nucleus</keyword>
<dbReference type="GO" id="GO:0032040">
    <property type="term" value="C:small-subunit processome"/>
    <property type="evidence" value="ECO:0007669"/>
    <property type="project" value="TreeGrafter"/>
</dbReference>
<dbReference type="PANTHER" id="PTHR17972">
    <property type="entry name" value="NUCLEOLAR RNA-ASSOCIATED PROTEIN"/>
    <property type="match status" value="1"/>
</dbReference>
<evidence type="ECO:0000313" key="3">
    <source>
        <dbReference type="EMBL" id="EJK57730.1"/>
    </source>
</evidence>
<protein>
    <submittedName>
        <fullName evidence="3">Uncharacterized protein</fullName>
    </submittedName>
</protein>
<sequence length="742" mass="80654">MRRKARNACSAGASQRPEANARCMRRSVRRTSTQTRRTRADGDDVMVASRTQHYRRDHGASGPPRGGRRPDRRRRRRFGRRRSSSSSKGGSCSAAATESLARSNLLRLETAELVREATLRVSPAENHRGGEARWAPSARRYVDAVREAVTGLGGATLGPEAAAFPPAEGDGRKKKGRLYRVPLESDKHVKSARSSKRGDAANAGWTFPFAGGESLDVVPVGSFGADGSAGLAARHANGGVVPVLDLAVLFEGGDGGFVGGKDYLNHRYTDKRNILAVHVAKQLSQKKHRKAIGEVHLCQVFGDARKVGLLLTPPDEEPGKKDSKKKKRKRGGDGEKGGEKKAAKLRFRVRLIFGVKPTVVADIGDDDDSDASSPGLESWIPLSRLLPDRRNNRPLRSKGDDDDEEDDEELGPASWTPHYTNALAEDLHLVRTSDLVDSTIATLTPDAGGSTPFHEALLLLKVWSLQRGLLRGHDAFTTTTLAAILVYLYRTKAVGRRMGRVQVLSAFMRFWSSSDWLGEDGLEESLRGTTMTPEGVLGRKIKRKRACVIPAEGRNESQTVRDCAQAALYREGVRGRDTGEPGTEGYVPPTLLDCYRAAYASPSCASASVASDRHGDGPVLLDPTMTVNYLGRLSAGFVRESRDEARAALRAIHGGGLGGGGKGAFGELFLTGRRIWGRYDAYLRLPVGSLPGPPRERWGRTSSALRTATGTTVMSHAHNNQLTRQWTKKIVLFSVDGHLFVK</sequence>
<dbReference type="GO" id="GO:0006409">
    <property type="term" value="P:tRNA export from nucleus"/>
    <property type="evidence" value="ECO:0007669"/>
    <property type="project" value="TreeGrafter"/>
</dbReference>
<dbReference type="PANTHER" id="PTHR17972:SF0">
    <property type="entry name" value="NUCLEOLAR PROTEIN 6"/>
    <property type="match status" value="1"/>
</dbReference>
<dbReference type="Gene3D" id="1.10.1410.10">
    <property type="match status" value="1"/>
</dbReference>
<keyword evidence="4" id="KW-1185">Reference proteome</keyword>
<accession>K0RXQ0</accession>
<dbReference type="EMBL" id="AGNL01027186">
    <property type="protein sequence ID" value="EJK57730.1"/>
    <property type="molecule type" value="Genomic_DNA"/>
</dbReference>
<dbReference type="GO" id="GO:0003723">
    <property type="term" value="F:RNA binding"/>
    <property type="evidence" value="ECO:0007669"/>
    <property type="project" value="UniProtKB-KW"/>
</dbReference>
<feature type="region of interest" description="Disordered" evidence="2">
    <location>
        <begin position="310"/>
        <end position="341"/>
    </location>
</feature>
<dbReference type="InterPro" id="IPR005554">
    <property type="entry name" value="NOL6/Upt22"/>
</dbReference>